<gene>
    <name evidence="1" type="ORF">TBK1r_63970</name>
</gene>
<keyword evidence="2" id="KW-1185">Reference proteome</keyword>
<dbReference type="Proteomes" id="UP000318081">
    <property type="component" value="Chromosome"/>
</dbReference>
<evidence type="ECO:0000313" key="2">
    <source>
        <dbReference type="Proteomes" id="UP000318081"/>
    </source>
</evidence>
<protein>
    <submittedName>
        <fullName evidence="1">Uncharacterized protein</fullName>
    </submittedName>
</protein>
<dbReference type="EMBL" id="CP036432">
    <property type="protein sequence ID" value="QDV87367.1"/>
    <property type="molecule type" value="Genomic_DNA"/>
</dbReference>
<proteinExistence type="predicted"/>
<organism evidence="1 2">
    <name type="scientific">Stieleria magnilauensis</name>
    <dbReference type="NCBI Taxonomy" id="2527963"/>
    <lineage>
        <taxon>Bacteria</taxon>
        <taxon>Pseudomonadati</taxon>
        <taxon>Planctomycetota</taxon>
        <taxon>Planctomycetia</taxon>
        <taxon>Pirellulales</taxon>
        <taxon>Pirellulaceae</taxon>
        <taxon>Stieleria</taxon>
    </lineage>
</organism>
<evidence type="ECO:0000313" key="1">
    <source>
        <dbReference type="EMBL" id="QDV87367.1"/>
    </source>
</evidence>
<sequence length="178" mass="19927">MTDDALVRPSGLTAVPESRTRREIVCNRRERCRPTHPANTTLALSVPFKPGMVNVPVTLQTPTYLPGCDDVANAGAREDKRSTVWRPGWESRGRKRGGLHGIRIQSEGARSVWVGRRNRKPGRQNLICRPVGTHDKLGILQASHTAQSRPRTSVFLEVQNKWHHLFKALLDTEVGARD</sequence>
<reference evidence="1 2" key="1">
    <citation type="submission" date="2019-02" db="EMBL/GenBank/DDBJ databases">
        <title>Deep-cultivation of Planctomycetes and their phenomic and genomic characterization uncovers novel biology.</title>
        <authorList>
            <person name="Wiegand S."/>
            <person name="Jogler M."/>
            <person name="Boedeker C."/>
            <person name="Pinto D."/>
            <person name="Vollmers J."/>
            <person name="Rivas-Marin E."/>
            <person name="Kohn T."/>
            <person name="Peeters S.H."/>
            <person name="Heuer A."/>
            <person name="Rast P."/>
            <person name="Oberbeckmann S."/>
            <person name="Bunk B."/>
            <person name="Jeske O."/>
            <person name="Meyerdierks A."/>
            <person name="Storesund J.E."/>
            <person name="Kallscheuer N."/>
            <person name="Luecker S."/>
            <person name="Lage O.M."/>
            <person name="Pohl T."/>
            <person name="Merkel B.J."/>
            <person name="Hornburger P."/>
            <person name="Mueller R.-W."/>
            <person name="Bruemmer F."/>
            <person name="Labrenz M."/>
            <person name="Spormann A.M."/>
            <person name="Op den Camp H."/>
            <person name="Overmann J."/>
            <person name="Amann R."/>
            <person name="Jetten M.S.M."/>
            <person name="Mascher T."/>
            <person name="Medema M.H."/>
            <person name="Devos D.P."/>
            <person name="Kaster A.-K."/>
            <person name="Ovreas L."/>
            <person name="Rohde M."/>
            <person name="Galperin M.Y."/>
            <person name="Jogler C."/>
        </authorList>
    </citation>
    <scope>NUCLEOTIDE SEQUENCE [LARGE SCALE GENOMIC DNA]</scope>
    <source>
        <strain evidence="1 2">TBK1r</strain>
    </source>
</reference>
<name>A0ABX5XZA3_9BACT</name>
<accession>A0ABX5XZA3</accession>